<feature type="domain" description="Histone deacetylase" evidence="3">
    <location>
        <begin position="254"/>
        <end position="308"/>
    </location>
</feature>
<dbReference type="PANTHER" id="PTHR31901">
    <property type="entry name" value="GH3 DOMAIN-CONTAINING PROTEIN"/>
    <property type="match status" value="1"/>
</dbReference>
<feature type="domain" description="GH3 middle" evidence="5">
    <location>
        <begin position="50"/>
        <end position="122"/>
    </location>
</feature>
<dbReference type="Gene3D" id="2.40.70.10">
    <property type="entry name" value="Acid Proteases"/>
    <property type="match status" value="1"/>
</dbReference>
<dbReference type="Pfam" id="PF23571">
    <property type="entry name" value="GH3_M"/>
    <property type="match status" value="1"/>
</dbReference>
<dbReference type="InterPro" id="IPR023801">
    <property type="entry name" value="His_deacetylse_dom"/>
</dbReference>
<feature type="domain" description="Xylanase inhibitor C-terminal" evidence="4">
    <location>
        <begin position="188"/>
        <end position="244"/>
    </location>
</feature>
<dbReference type="InterPro" id="IPR021109">
    <property type="entry name" value="Peptidase_aspartic_dom_sf"/>
</dbReference>
<protein>
    <submittedName>
        <fullName evidence="6">Uncharacterized protein</fullName>
    </submittedName>
</protein>
<dbReference type="InterPro" id="IPR023696">
    <property type="entry name" value="Ureohydrolase_dom_sf"/>
</dbReference>
<dbReference type="Pfam" id="PF14541">
    <property type="entry name" value="TAXi_C"/>
    <property type="match status" value="1"/>
</dbReference>
<dbReference type="InterPro" id="IPR055377">
    <property type="entry name" value="GH3_M"/>
</dbReference>
<dbReference type="Pfam" id="PF00850">
    <property type="entry name" value="Hist_deacetyl"/>
    <property type="match status" value="1"/>
</dbReference>
<evidence type="ECO:0000259" key="3">
    <source>
        <dbReference type="Pfam" id="PF00850"/>
    </source>
</evidence>
<name>A0A0E0PIS8_ORYRU</name>
<dbReference type="SUPFAM" id="SSF52768">
    <property type="entry name" value="Arginase/deacetylase"/>
    <property type="match status" value="1"/>
</dbReference>
<evidence type="ECO:0000256" key="2">
    <source>
        <dbReference type="ARBA" id="ARBA00022598"/>
    </source>
</evidence>
<dbReference type="InterPro" id="IPR037138">
    <property type="entry name" value="His_deacetylse_dom_sf"/>
</dbReference>
<reference evidence="7" key="1">
    <citation type="submission" date="2013-06" db="EMBL/GenBank/DDBJ databases">
        <authorList>
            <person name="Zhao Q."/>
        </authorList>
    </citation>
    <scope>NUCLEOTIDE SEQUENCE</scope>
    <source>
        <strain evidence="7">cv. W1943</strain>
    </source>
</reference>
<sequence length="406" mass="42754">MEVLIVLKNSFFSYITSNATLLPSGTLECCVDHQHVLNLNPLCKPSEVAYTLIPTVFYFEFLLINSGNDVATPEPDHCDLVDVKLGHEYELVVTTYSGLYRYCVGDVLCVARFKNAAPMFTFDSLLGLGGTPELLETSSQFGGPFSYCLSPTSGGTGFLALGAPNGSNTAAGFSFTPMRCIPSVPTFYVMTLTGISVGGAPLAIPPSAFSSGMVIGSGTLITGLLTTAYAAVTAASDAAATSDLLHDLTPESYYCCGYAGVSLAAARALVDGAFEITINWSGGMHHASACKASGFCYINNTLIAINELLPYPCRPGRHCAAAELPESSVPPCIAAPCAGMPPCILVVGGEPRRCAAAAAPPWPSYLGSGRPRVSRLCSAQRGRRRGKERKESRGILVLTQLFPSPF</sequence>
<dbReference type="Proteomes" id="UP000008022">
    <property type="component" value="Unassembled WGS sequence"/>
</dbReference>
<dbReference type="eggNOG" id="KOG1342">
    <property type="taxonomic scope" value="Eukaryota"/>
</dbReference>
<dbReference type="eggNOG" id="KOG1339">
    <property type="taxonomic scope" value="Eukaryota"/>
</dbReference>
<organism evidence="6 7">
    <name type="scientific">Oryza rufipogon</name>
    <name type="common">Brownbeard rice</name>
    <name type="synonym">Asian wild rice</name>
    <dbReference type="NCBI Taxonomy" id="4529"/>
    <lineage>
        <taxon>Eukaryota</taxon>
        <taxon>Viridiplantae</taxon>
        <taxon>Streptophyta</taxon>
        <taxon>Embryophyta</taxon>
        <taxon>Tracheophyta</taxon>
        <taxon>Spermatophyta</taxon>
        <taxon>Magnoliopsida</taxon>
        <taxon>Liliopsida</taxon>
        <taxon>Poales</taxon>
        <taxon>Poaceae</taxon>
        <taxon>BOP clade</taxon>
        <taxon>Oryzoideae</taxon>
        <taxon>Oryzeae</taxon>
        <taxon>Oryzinae</taxon>
        <taxon>Oryza</taxon>
    </lineage>
</organism>
<dbReference type="EnsemblPlants" id="ORUFI05G07120.1">
    <property type="protein sequence ID" value="ORUFI05G07120.1"/>
    <property type="gene ID" value="ORUFI05G07120"/>
</dbReference>
<evidence type="ECO:0000259" key="5">
    <source>
        <dbReference type="Pfam" id="PF23571"/>
    </source>
</evidence>
<dbReference type="InterPro" id="IPR032799">
    <property type="entry name" value="TAXi_C"/>
</dbReference>
<dbReference type="HOGENOM" id="CLU_051430_0_0_1"/>
<comment type="similarity">
    <text evidence="1">Belongs to the IAA-amido conjugating enzyme family.</text>
</comment>
<accession>A0A0E0PIS8</accession>
<dbReference type="GO" id="GO:0016881">
    <property type="term" value="F:acid-amino acid ligase activity"/>
    <property type="evidence" value="ECO:0007669"/>
    <property type="project" value="TreeGrafter"/>
</dbReference>
<dbReference type="GO" id="GO:0005737">
    <property type="term" value="C:cytoplasm"/>
    <property type="evidence" value="ECO:0007669"/>
    <property type="project" value="TreeGrafter"/>
</dbReference>
<dbReference type="Gene3D" id="3.40.800.20">
    <property type="entry name" value="Histone deacetylase domain"/>
    <property type="match status" value="1"/>
</dbReference>
<proteinExistence type="inferred from homology"/>
<dbReference type="OMA" id="ELLPYPC"/>
<evidence type="ECO:0000313" key="7">
    <source>
        <dbReference type="Proteomes" id="UP000008022"/>
    </source>
</evidence>
<dbReference type="PANTHER" id="PTHR31901:SF35">
    <property type="entry name" value="INDOLE-3-ACETIC ACID-AMIDO SYNTHETASE GH3.4-RELATED"/>
    <property type="match status" value="1"/>
</dbReference>
<dbReference type="SUPFAM" id="SSF50630">
    <property type="entry name" value="Acid proteases"/>
    <property type="match status" value="1"/>
</dbReference>
<dbReference type="AlphaFoldDB" id="A0A0E0PIS8"/>
<evidence type="ECO:0000259" key="4">
    <source>
        <dbReference type="Pfam" id="PF14541"/>
    </source>
</evidence>
<reference evidence="6" key="2">
    <citation type="submission" date="2015-06" db="UniProtKB">
        <authorList>
            <consortium name="EnsemblPlants"/>
        </authorList>
    </citation>
    <scope>IDENTIFICATION</scope>
</reference>
<keyword evidence="2" id="KW-0436">Ligase</keyword>
<evidence type="ECO:0000256" key="1">
    <source>
        <dbReference type="ARBA" id="ARBA00008068"/>
    </source>
</evidence>
<evidence type="ECO:0000313" key="6">
    <source>
        <dbReference type="EnsemblPlants" id="ORUFI05G07120.1"/>
    </source>
</evidence>
<dbReference type="InterPro" id="IPR004993">
    <property type="entry name" value="GH3"/>
</dbReference>
<dbReference type="Gramene" id="ORUFI05G07120.1">
    <property type="protein sequence ID" value="ORUFI05G07120.1"/>
    <property type="gene ID" value="ORUFI05G07120"/>
</dbReference>
<keyword evidence="7" id="KW-1185">Reference proteome</keyword>